<dbReference type="RefSeq" id="WP_144352146.1">
    <property type="nucleotide sequence ID" value="NZ_CP036259.1"/>
</dbReference>
<dbReference type="SUPFAM" id="SSF53448">
    <property type="entry name" value="Nucleotide-diphospho-sugar transferases"/>
    <property type="match status" value="1"/>
</dbReference>
<accession>A0A517DZW4</accession>
<gene>
    <name evidence="6" type="ORF">SPTER_42270</name>
</gene>
<dbReference type="GO" id="GO:0016757">
    <property type="term" value="F:glycosyltransferase activity"/>
    <property type="evidence" value="ECO:0007669"/>
    <property type="project" value="UniProtKB-KW"/>
</dbReference>
<proteinExistence type="inferred from homology"/>
<dbReference type="Proteomes" id="UP000320776">
    <property type="component" value="Chromosome"/>
</dbReference>
<evidence type="ECO:0000256" key="1">
    <source>
        <dbReference type="ARBA" id="ARBA00004776"/>
    </source>
</evidence>
<dbReference type="Gene3D" id="3.40.50.2000">
    <property type="entry name" value="Glycogen Phosphorylase B"/>
    <property type="match status" value="1"/>
</dbReference>
<comment type="similarity">
    <text evidence="2">Belongs to the glycosyltransferase 2 family.</text>
</comment>
<comment type="pathway">
    <text evidence="1">Cell wall biogenesis; cell wall polysaccharide biosynthesis.</text>
</comment>
<dbReference type="KEGG" id="sted:SPTER_42270"/>
<keyword evidence="7" id="KW-1185">Reference proteome</keyword>
<evidence type="ECO:0000259" key="5">
    <source>
        <dbReference type="Pfam" id="PF00535"/>
    </source>
</evidence>
<sequence length="763" mass="84673">MNSLGESGPVNVNNEAGKNEIIQPLTSIVILTYNKLDYNKLCIESIRDYTEPGSYEIIVIDNHSTDGTVEWLQAQPDLKLIANNENIGFPAGCNQGIKAACGDSVLLLNNDTIVTPYWLVNLRRCLFSAEDIGAVGAVTNSCSNFQSTPCEYSSIAEMLDFARQRNNSNPDLWEPRTRLVGYCMLIKTEIINKIGLLEEAFSPGNYEDDDYCLRIRNAGYRLILCWDTFIHHFGSISFGEQAIQYNSLLETNKQKFIEKWGLPPHAVAPYEPPQDVMIKKWFTYEHEVSFYKQWIENAKRKFYALIERAEFSVLTGNLENAVSLVKQAADAAHHLHPGFFSSPRAELVLRKVAQKLKDSVIAPIIAFPPRTTEKRNVLHVLSQGYHSGGHTRLVERWITMDQTAVHSVVGTLNSATNPPWLIEAAMQSGGWYNALDTTNLNLCQRAKMLRDIAAAWADLVVLHIHPHDPIAPIAFGDDGGPPVLFLNHADHAFTIGMSIADLVVELRAAGQLLSMTRRNSPASVMLPIPLKLPPALQDKQLAKQTLGISSDKIVFLTIATPYKLVPCGDYNFISLLREIIRLHENVEVLVIGPADAGEWAGLKRESNGRIRAFGIQHDLNLFHSAADIYLVSMPMGSMTAVLEAGVLGIPAVGLAVNVATLSADVMPGTVETLFTSYSDLFAAIDRLISDADFRSHQGNYLKNTILEKHYLGWPAHLSTLYSCLPASHKPGKMLEEQEQPVTSSDVIWAYFQHRSGLCYSSFG</sequence>
<feature type="domain" description="Glycosyltransferase 2-like" evidence="5">
    <location>
        <begin position="27"/>
        <end position="141"/>
    </location>
</feature>
<evidence type="ECO:0000313" key="7">
    <source>
        <dbReference type="Proteomes" id="UP000320776"/>
    </source>
</evidence>
<dbReference type="OrthoDB" id="9771846at2"/>
<evidence type="ECO:0000256" key="3">
    <source>
        <dbReference type="ARBA" id="ARBA00022676"/>
    </source>
</evidence>
<evidence type="ECO:0000313" key="6">
    <source>
        <dbReference type="EMBL" id="QDR82796.1"/>
    </source>
</evidence>
<dbReference type="PANTHER" id="PTHR43179:SF12">
    <property type="entry name" value="GALACTOFURANOSYLTRANSFERASE GLFT2"/>
    <property type="match status" value="1"/>
</dbReference>
<dbReference type="Pfam" id="PF00535">
    <property type="entry name" value="Glycos_transf_2"/>
    <property type="match status" value="1"/>
</dbReference>
<keyword evidence="4 6" id="KW-0808">Transferase</keyword>
<dbReference type="EMBL" id="CP036259">
    <property type="protein sequence ID" value="QDR82796.1"/>
    <property type="molecule type" value="Genomic_DNA"/>
</dbReference>
<evidence type="ECO:0000256" key="2">
    <source>
        <dbReference type="ARBA" id="ARBA00006739"/>
    </source>
</evidence>
<dbReference type="SUPFAM" id="SSF53756">
    <property type="entry name" value="UDP-Glycosyltransferase/glycogen phosphorylase"/>
    <property type="match status" value="1"/>
</dbReference>
<dbReference type="CDD" id="cd04186">
    <property type="entry name" value="GT_2_like_c"/>
    <property type="match status" value="1"/>
</dbReference>
<dbReference type="Gene3D" id="3.90.550.10">
    <property type="entry name" value="Spore Coat Polysaccharide Biosynthesis Protein SpsA, Chain A"/>
    <property type="match status" value="1"/>
</dbReference>
<protein>
    <submittedName>
        <fullName evidence="6">Rhamnosyltran: rhamnosyltransferase</fullName>
    </submittedName>
</protein>
<keyword evidence="3" id="KW-0328">Glycosyltransferase</keyword>
<dbReference type="InterPro" id="IPR001173">
    <property type="entry name" value="Glyco_trans_2-like"/>
</dbReference>
<dbReference type="InterPro" id="IPR029044">
    <property type="entry name" value="Nucleotide-diphossugar_trans"/>
</dbReference>
<dbReference type="AlphaFoldDB" id="A0A517DZW4"/>
<evidence type="ECO:0000256" key="4">
    <source>
        <dbReference type="ARBA" id="ARBA00022679"/>
    </source>
</evidence>
<dbReference type="PANTHER" id="PTHR43179">
    <property type="entry name" value="RHAMNOSYLTRANSFERASE WBBL"/>
    <property type="match status" value="1"/>
</dbReference>
<name>A0A517DZW4_9FIRM</name>
<organism evidence="6 7">
    <name type="scientific">Sporomusa termitida</name>
    <dbReference type="NCBI Taxonomy" id="2377"/>
    <lineage>
        <taxon>Bacteria</taxon>
        <taxon>Bacillati</taxon>
        <taxon>Bacillota</taxon>
        <taxon>Negativicutes</taxon>
        <taxon>Selenomonadales</taxon>
        <taxon>Sporomusaceae</taxon>
        <taxon>Sporomusa</taxon>
    </lineage>
</organism>
<reference evidence="6 7" key="1">
    <citation type="submission" date="2019-02" db="EMBL/GenBank/DDBJ databases">
        <title>Closed genome of Sporomusa termitida DSM 4440.</title>
        <authorList>
            <person name="Poehlein A."/>
            <person name="Daniel R."/>
        </authorList>
    </citation>
    <scope>NUCLEOTIDE SEQUENCE [LARGE SCALE GENOMIC DNA]</scope>
    <source>
        <strain evidence="6 7">DSM 4440</strain>
    </source>
</reference>